<proteinExistence type="predicted"/>
<evidence type="ECO:0000313" key="1">
    <source>
        <dbReference type="EMBL" id="GII79660.1"/>
    </source>
</evidence>
<reference evidence="1" key="1">
    <citation type="submission" date="2021-01" db="EMBL/GenBank/DDBJ databases">
        <title>Whole genome shotgun sequence of Sphaerisporangium rufum NBRC 109079.</title>
        <authorList>
            <person name="Komaki H."/>
            <person name="Tamura T."/>
        </authorList>
    </citation>
    <scope>NUCLEOTIDE SEQUENCE</scope>
    <source>
        <strain evidence="1">NBRC 109079</strain>
    </source>
</reference>
<protein>
    <submittedName>
        <fullName evidence="1">Uncharacterized protein</fullName>
    </submittedName>
</protein>
<dbReference type="Proteomes" id="UP000655287">
    <property type="component" value="Unassembled WGS sequence"/>
</dbReference>
<gene>
    <name evidence="1" type="ORF">Sru01_46420</name>
</gene>
<keyword evidence="2" id="KW-1185">Reference proteome</keyword>
<accession>A0A919R7H9</accession>
<organism evidence="1 2">
    <name type="scientific">Sphaerisporangium rufum</name>
    <dbReference type="NCBI Taxonomy" id="1381558"/>
    <lineage>
        <taxon>Bacteria</taxon>
        <taxon>Bacillati</taxon>
        <taxon>Actinomycetota</taxon>
        <taxon>Actinomycetes</taxon>
        <taxon>Streptosporangiales</taxon>
        <taxon>Streptosporangiaceae</taxon>
        <taxon>Sphaerisporangium</taxon>
    </lineage>
</organism>
<comment type="caution">
    <text evidence="1">The sequence shown here is derived from an EMBL/GenBank/DDBJ whole genome shotgun (WGS) entry which is preliminary data.</text>
</comment>
<evidence type="ECO:0000313" key="2">
    <source>
        <dbReference type="Proteomes" id="UP000655287"/>
    </source>
</evidence>
<dbReference type="EMBL" id="BOOU01000061">
    <property type="protein sequence ID" value="GII79660.1"/>
    <property type="molecule type" value="Genomic_DNA"/>
</dbReference>
<dbReference type="RefSeq" id="WP_203989773.1">
    <property type="nucleotide sequence ID" value="NZ_BOOU01000061.1"/>
</dbReference>
<dbReference type="AlphaFoldDB" id="A0A919R7H9"/>
<name>A0A919R7H9_9ACTN</name>
<sequence>MNPIILKAMGADLNPPPLSDETSKLVQLRNELTRLGVAAGLRDNMSALMVRPSRGMPIWVFVGYGGQYFSWQSAEKRHPVSDVAGAARALVEYIDR</sequence>